<reference evidence="2 3" key="1">
    <citation type="submission" date="2013-10" db="EMBL/GenBank/DDBJ databases">
        <title>Salinisphaera orenii MK-B5 Genome Sequencing.</title>
        <authorList>
            <person name="Lai Q."/>
            <person name="Li C."/>
            <person name="Shao Z."/>
        </authorList>
    </citation>
    <scope>NUCLEOTIDE SEQUENCE [LARGE SCALE GENOMIC DNA]</scope>
    <source>
        <strain evidence="2 3">MK-B5</strain>
    </source>
</reference>
<proteinExistence type="predicted"/>
<sequence>MKLLLGLLILSFVGWLAVRLVIIRLRRLRGEPVPEQKGPRTITLVCIALVTIYAVLILWRLSTEGMAALR</sequence>
<accession>A0A423PIC5</accession>
<feature type="transmembrane region" description="Helical" evidence="1">
    <location>
        <begin position="38"/>
        <end position="61"/>
    </location>
</feature>
<organism evidence="2 3">
    <name type="scientific">Salinisphaera orenii MK-B5</name>
    <dbReference type="NCBI Taxonomy" id="856730"/>
    <lineage>
        <taxon>Bacteria</taxon>
        <taxon>Pseudomonadati</taxon>
        <taxon>Pseudomonadota</taxon>
        <taxon>Gammaproteobacteria</taxon>
        <taxon>Salinisphaerales</taxon>
        <taxon>Salinisphaeraceae</taxon>
        <taxon>Salinisphaera</taxon>
    </lineage>
</organism>
<keyword evidence="3" id="KW-1185">Reference proteome</keyword>
<evidence type="ECO:0000313" key="3">
    <source>
        <dbReference type="Proteomes" id="UP000283993"/>
    </source>
</evidence>
<keyword evidence="1" id="KW-0472">Membrane</keyword>
<comment type="caution">
    <text evidence="2">The sequence shown here is derived from an EMBL/GenBank/DDBJ whole genome shotgun (WGS) entry which is preliminary data.</text>
</comment>
<dbReference type="EMBL" id="AYKH01000034">
    <property type="protein sequence ID" value="ROO25357.1"/>
    <property type="molecule type" value="Genomic_DNA"/>
</dbReference>
<evidence type="ECO:0000313" key="2">
    <source>
        <dbReference type="EMBL" id="ROO25357.1"/>
    </source>
</evidence>
<dbReference type="RefSeq" id="WP_123590000.1">
    <property type="nucleotide sequence ID" value="NZ_AYKH01000034.1"/>
</dbReference>
<keyword evidence="1" id="KW-0812">Transmembrane</keyword>
<keyword evidence="1" id="KW-1133">Transmembrane helix</keyword>
<protein>
    <submittedName>
        <fullName evidence="2">Uncharacterized protein</fullName>
    </submittedName>
</protein>
<gene>
    <name evidence="2" type="ORF">SAOR_12465</name>
</gene>
<evidence type="ECO:0000256" key="1">
    <source>
        <dbReference type="SAM" id="Phobius"/>
    </source>
</evidence>
<dbReference type="AlphaFoldDB" id="A0A423PIC5"/>
<dbReference type="Proteomes" id="UP000283993">
    <property type="component" value="Unassembled WGS sequence"/>
</dbReference>
<name>A0A423PIC5_9GAMM</name>